<evidence type="ECO:0000256" key="6">
    <source>
        <dbReference type="SAM" id="Phobius"/>
    </source>
</evidence>
<dbReference type="PROSITE" id="PS50850">
    <property type="entry name" value="MFS"/>
    <property type="match status" value="1"/>
</dbReference>
<evidence type="ECO:0000256" key="5">
    <source>
        <dbReference type="ARBA" id="ARBA00023136"/>
    </source>
</evidence>
<organism evidence="8 9">
    <name type="scientific">Shinella granuli</name>
    <dbReference type="NCBI Taxonomy" id="323621"/>
    <lineage>
        <taxon>Bacteria</taxon>
        <taxon>Pseudomonadati</taxon>
        <taxon>Pseudomonadota</taxon>
        <taxon>Alphaproteobacteria</taxon>
        <taxon>Hyphomicrobiales</taxon>
        <taxon>Rhizobiaceae</taxon>
        <taxon>Shinella</taxon>
    </lineage>
</organism>
<feature type="transmembrane region" description="Helical" evidence="6">
    <location>
        <begin position="497"/>
        <end position="515"/>
    </location>
</feature>
<dbReference type="InterPro" id="IPR011701">
    <property type="entry name" value="MFS"/>
</dbReference>
<evidence type="ECO:0000256" key="1">
    <source>
        <dbReference type="ARBA" id="ARBA00004141"/>
    </source>
</evidence>
<feature type="transmembrane region" description="Helical" evidence="6">
    <location>
        <begin position="176"/>
        <end position="195"/>
    </location>
</feature>
<keyword evidence="4 6" id="KW-1133">Transmembrane helix</keyword>
<gene>
    <name evidence="8" type="ORF">EV665_14412</name>
</gene>
<feature type="transmembrane region" description="Helical" evidence="6">
    <location>
        <begin position="144"/>
        <end position="164"/>
    </location>
</feature>
<dbReference type="GO" id="GO:0016020">
    <property type="term" value="C:membrane"/>
    <property type="evidence" value="ECO:0007669"/>
    <property type="project" value="UniProtKB-SubCell"/>
</dbReference>
<dbReference type="Pfam" id="PF07690">
    <property type="entry name" value="MFS_1"/>
    <property type="match status" value="1"/>
</dbReference>
<dbReference type="GO" id="GO:0022857">
    <property type="term" value="F:transmembrane transporter activity"/>
    <property type="evidence" value="ECO:0007669"/>
    <property type="project" value="InterPro"/>
</dbReference>
<feature type="transmembrane region" description="Helical" evidence="6">
    <location>
        <begin position="86"/>
        <end position="104"/>
    </location>
</feature>
<dbReference type="InterPro" id="IPR036259">
    <property type="entry name" value="MFS_trans_sf"/>
</dbReference>
<dbReference type="SUPFAM" id="SSF103473">
    <property type="entry name" value="MFS general substrate transporter"/>
    <property type="match status" value="1"/>
</dbReference>
<evidence type="ECO:0000313" key="9">
    <source>
        <dbReference type="Proteomes" id="UP000295351"/>
    </source>
</evidence>
<keyword evidence="9" id="KW-1185">Reference proteome</keyword>
<dbReference type="Proteomes" id="UP000295351">
    <property type="component" value="Unassembled WGS sequence"/>
</dbReference>
<proteinExistence type="predicted"/>
<feature type="transmembrane region" description="Helical" evidence="6">
    <location>
        <begin position="207"/>
        <end position="228"/>
    </location>
</feature>
<dbReference type="Gene3D" id="1.20.1720.10">
    <property type="entry name" value="Multidrug resistance protein D"/>
    <property type="match status" value="1"/>
</dbReference>
<evidence type="ECO:0000256" key="3">
    <source>
        <dbReference type="ARBA" id="ARBA00022692"/>
    </source>
</evidence>
<feature type="transmembrane region" description="Helical" evidence="6">
    <location>
        <begin position="240"/>
        <end position="257"/>
    </location>
</feature>
<reference evidence="8 9" key="1">
    <citation type="submission" date="2019-03" db="EMBL/GenBank/DDBJ databases">
        <title>Genomic Encyclopedia of Type Strains, Phase IV (KMG-IV): sequencing the most valuable type-strain genomes for metagenomic binning, comparative biology and taxonomic classification.</title>
        <authorList>
            <person name="Goeker M."/>
        </authorList>
    </citation>
    <scope>NUCLEOTIDE SEQUENCE [LARGE SCALE GENOMIC DNA]</scope>
    <source>
        <strain evidence="8 9">DSM 18401</strain>
    </source>
</reference>
<dbReference type="PANTHER" id="PTHR42718">
    <property type="entry name" value="MAJOR FACILITATOR SUPERFAMILY MULTIDRUG TRANSPORTER MFSC"/>
    <property type="match status" value="1"/>
</dbReference>
<comment type="caution">
    <text evidence="8">The sequence shown here is derived from an EMBL/GenBank/DDBJ whole genome shotgun (WGS) entry which is preliminary data.</text>
</comment>
<comment type="subcellular location">
    <subcellularLocation>
        <location evidence="1">Membrane</location>
        <topology evidence="1">Multi-pass membrane protein</topology>
    </subcellularLocation>
</comment>
<feature type="domain" description="Major facilitator superfamily (MFS) profile" evidence="7">
    <location>
        <begin position="21"/>
        <end position="466"/>
    </location>
</feature>
<feature type="transmembrane region" description="Helical" evidence="6">
    <location>
        <begin position="314"/>
        <end position="335"/>
    </location>
</feature>
<dbReference type="EMBL" id="SLVX01000044">
    <property type="protein sequence ID" value="TCN32834.1"/>
    <property type="molecule type" value="Genomic_DNA"/>
</dbReference>
<feature type="transmembrane region" description="Helical" evidence="6">
    <location>
        <begin position="20"/>
        <end position="41"/>
    </location>
</feature>
<feature type="transmembrane region" description="Helical" evidence="6">
    <location>
        <begin position="278"/>
        <end position="302"/>
    </location>
</feature>
<dbReference type="RefSeq" id="WP_133037014.1">
    <property type="nucleotide sequence ID" value="NZ_BAABEI010000016.1"/>
</dbReference>
<keyword evidence="2" id="KW-0813">Transport</keyword>
<dbReference type="PANTHER" id="PTHR42718:SF9">
    <property type="entry name" value="MAJOR FACILITATOR SUPERFAMILY MULTIDRUG TRANSPORTER MFSC"/>
    <property type="match status" value="1"/>
</dbReference>
<keyword evidence="3 6" id="KW-0812">Transmembrane</keyword>
<feature type="transmembrane region" description="Helical" evidence="6">
    <location>
        <begin position="342"/>
        <end position="362"/>
    </location>
</feature>
<evidence type="ECO:0000259" key="7">
    <source>
        <dbReference type="PROSITE" id="PS50850"/>
    </source>
</evidence>
<evidence type="ECO:0000256" key="2">
    <source>
        <dbReference type="ARBA" id="ARBA00022448"/>
    </source>
</evidence>
<sequence>MTTLDSLAPPARPAATLGFLVLAGIVLAALAEAIAGTVLLLGRSDIIGDIHATPDEFALLDVGYTGAKLAGFLLAPWMTSRIDARGVLVGSTFAMGLACAVAALTTRLDLLVALRVVQGLSGGVLLVAGQAIVFLAFPRSRQPVLQALFALGAVVAPTTIAPALQGWLLDSQSWTWIFYSVIPLALSACGLLLIGDCPAPARGAMRRFDWVGFPLVSIAFFCLAYVLSQGSRWDWFEAPRILWLTTIGLAALLAFLGHQVAERKGGLLDFALFRSSDFSFAFIVSFVAGAALFGSAFLIPAFAVSALAFTPIDAGLLLLPSGALFAAALFAVAYLMQARGVASFATVPLGILMIMAAMWMLSGSSGESGAADMMPAVLLRGLGLGFLFLSITLIAFGGFGACNLAAGIGLFNAGRQLGGLMGVAALQTMIDRDIVGNAVVLVSEVARGAPAVIERLATVTAVLEAKGMEAAAAGRAAVALMARAVSGQSAVIAFDTAFNAVALLFLFAAPVLVALKRILSRRAKAAEAAVRLVRNGGAGKQSPIFVQT</sequence>
<keyword evidence="5 6" id="KW-0472">Membrane</keyword>
<dbReference type="AlphaFoldDB" id="A0A4R2C329"/>
<protein>
    <submittedName>
        <fullName evidence="8">DHA2 family multidrug resistance protein</fullName>
    </submittedName>
</protein>
<feature type="transmembrane region" description="Helical" evidence="6">
    <location>
        <begin position="116"/>
        <end position="137"/>
    </location>
</feature>
<accession>A0A4R2C329</accession>
<feature type="transmembrane region" description="Helical" evidence="6">
    <location>
        <begin position="382"/>
        <end position="411"/>
    </location>
</feature>
<dbReference type="InterPro" id="IPR020846">
    <property type="entry name" value="MFS_dom"/>
</dbReference>
<name>A0A4R2C329_SHIGR</name>
<evidence type="ECO:0000313" key="8">
    <source>
        <dbReference type="EMBL" id="TCN32834.1"/>
    </source>
</evidence>
<evidence type="ECO:0000256" key="4">
    <source>
        <dbReference type="ARBA" id="ARBA00022989"/>
    </source>
</evidence>